<feature type="region of interest" description="Disordered" evidence="18">
    <location>
        <begin position="726"/>
        <end position="806"/>
    </location>
</feature>
<dbReference type="FunFam" id="3.30.460.10:FF:000005">
    <property type="entry name" value="terminal uridylyltransferase 4 isoform X1"/>
    <property type="match status" value="1"/>
</dbReference>
<evidence type="ECO:0000256" key="11">
    <source>
        <dbReference type="ARBA" id="ARBA00022737"/>
    </source>
</evidence>
<dbReference type="GeneTree" id="ENSGT00940000156859"/>
<feature type="domain" description="CCHC-type" evidence="19">
    <location>
        <begin position="924"/>
        <end position="939"/>
    </location>
</feature>
<evidence type="ECO:0000256" key="14">
    <source>
        <dbReference type="ARBA" id="ARBA00022842"/>
    </source>
</evidence>
<dbReference type="AlphaFoldDB" id="A0A8C4T5S2"/>
<feature type="compositionally biased region" description="Acidic residues" evidence="18">
    <location>
        <begin position="774"/>
        <end position="786"/>
    </location>
</feature>
<dbReference type="SUPFAM" id="SSF81301">
    <property type="entry name" value="Nucleotidyltransferase"/>
    <property type="match status" value="2"/>
</dbReference>
<keyword evidence="14" id="KW-0460">Magnesium</keyword>
<dbReference type="CDD" id="cd05402">
    <property type="entry name" value="NT_PAP_TUTase"/>
    <property type="match status" value="2"/>
</dbReference>
<dbReference type="GO" id="GO:0061157">
    <property type="term" value="P:mRNA destabilization"/>
    <property type="evidence" value="ECO:0007669"/>
    <property type="project" value="UniProtKB-ARBA"/>
</dbReference>
<keyword evidence="8" id="KW-0808">Transferase</keyword>
<reference evidence="20" key="2">
    <citation type="submission" date="2025-09" db="UniProtKB">
        <authorList>
            <consortium name="Ensembl"/>
        </authorList>
    </citation>
    <scope>IDENTIFICATION</scope>
</reference>
<comment type="similarity">
    <text evidence="4">Belongs to the DNA polymerase type-B-like family.</text>
</comment>
<feature type="compositionally biased region" description="Basic residues" evidence="18">
    <location>
        <begin position="167"/>
        <end position="178"/>
    </location>
</feature>
<dbReference type="GO" id="GO:0005829">
    <property type="term" value="C:cytosol"/>
    <property type="evidence" value="ECO:0007669"/>
    <property type="project" value="UniProtKB-ARBA"/>
</dbReference>
<dbReference type="Proteomes" id="UP000694620">
    <property type="component" value="Unassembled WGS sequence"/>
</dbReference>
<evidence type="ECO:0000256" key="9">
    <source>
        <dbReference type="ARBA" id="ARBA00022695"/>
    </source>
</evidence>
<keyword evidence="9" id="KW-0548">Nucleotidyltransferase</keyword>
<dbReference type="InterPro" id="IPR043519">
    <property type="entry name" value="NT_sf"/>
</dbReference>
<feature type="compositionally biased region" description="Acidic residues" evidence="18">
    <location>
        <begin position="735"/>
        <end position="744"/>
    </location>
</feature>
<keyword evidence="15" id="KW-0464">Manganese</keyword>
<dbReference type="PANTHER" id="PTHR12271">
    <property type="entry name" value="POLY A POLYMERASE CID PAP -RELATED"/>
    <property type="match status" value="1"/>
</dbReference>
<evidence type="ECO:0000256" key="10">
    <source>
        <dbReference type="ARBA" id="ARBA00022723"/>
    </source>
</evidence>
<name>A0A8C4T5S2_ERPCA</name>
<feature type="compositionally biased region" description="Basic residues" evidence="18">
    <location>
        <begin position="142"/>
        <end position="151"/>
    </location>
</feature>
<organism evidence="20 21">
    <name type="scientific">Erpetoichthys calabaricus</name>
    <name type="common">Rope fish</name>
    <name type="synonym">Calamoichthys calabaricus</name>
    <dbReference type="NCBI Taxonomy" id="27687"/>
    <lineage>
        <taxon>Eukaryota</taxon>
        <taxon>Metazoa</taxon>
        <taxon>Chordata</taxon>
        <taxon>Craniata</taxon>
        <taxon>Vertebrata</taxon>
        <taxon>Euteleostomi</taxon>
        <taxon>Actinopterygii</taxon>
        <taxon>Polypteriformes</taxon>
        <taxon>Polypteridae</taxon>
        <taxon>Erpetoichthys</taxon>
    </lineage>
</organism>
<feature type="compositionally biased region" description="Polar residues" evidence="18">
    <location>
        <begin position="49"/>
        <end position="59"/>
    </location>
</feature>
<evidence type="ECO:0000256" key="5">
    <source>
        <dbReference type="ARBA" id="ARBA00012472"/>
    </source>
</evidence>
<keyword evidence="10" id="KW-0479">Metal-binding</keyword>
<evidence type="ECO:0000256" key="4">
    <source>
        <dbReference type="ARBA" id="ARBA00008593"/>
    </source>
</evidence>
<evidence type="ECO:0000256" key="7">
    <source>
        <dbReference type="ARBA" id="ARBA00022553"/>
    </source>
</evidence>
<comment type="cofactor">
    <cofactor evidence="2">
        <name>Mg(2+)</name>
        <dbReference type="ChEBI" id="CHEBI:18420"/>
    </cofactor>
</comment>
<dbReference type="InterPro" id="IPR054708">
    <property type="entry name" value="MTPAP-like_central"/>
</dbReference>
<dbReference type="FunFam" id="1.10.1410.10:FF:000002">
    <property type="entry name" value="terminal uridylyltransferase 4 isoform X1"/>
    <property type="match status" value="1"/>
</dbReference>
<dbReference type="SUPFAM" id="SSF81631">
    <property type="entry name" value="PAP/OAS1 substrate-binding domain"/>
    <property type="match status" value="2"/>
</dbReference>
<evidence type="ECO:0000259" key="19">
    <source>
        <dbReference type="PROSITE" id="PS50158"/>
    </source>
</evidence>
<proteinExistence type="inferred from homology"/>
<dbReference type="Gene3D" id="1.10.1410.10">
    <property type="match status" value="2"/>
</dbReference>
<keyword evidence="13" id="KW-0862">Zinc</keyword>
<accession>A0A8C4T5S2</accession>
<evidence type="ECO:0000256" key="8">
    <source>
        <dbReference type="ARBA" id="ARBA00022679"/>
    </source>
</evidence>
<keyword evidence="7" id="KW-0597">Phosphoprotein</keyword>
<dbReference type="FunFam" id="1.10.1410.10:FF:000004">
    <property type="entry name" value="terminal uridylyltransferase 4 isoform X2"/>
    <property type="match status" value="1"/>
</dbReference>
<dbReference type="GO" id="GO:0003676">
    <property type="term" value="F:nucleic acid binding"/>
    <property type="evidence" value="ECO:0007669"/>
    <property type="project" value="InterPro"/>
</dbReference>
<dbReference type="PROSITE" id="PS50158">
    <property type="entry name" value="ZF_CCHC"/>
    <property type="match status" value="1"/>
</dbReference>
<dbReference type="PANTHER" id="PTHR12271:SF34">
    <property type="entry name" value="TERMINAL URIDYLYLTRANSFERASE 7"/>
    <property type="match status" value="1"/>
</dbReference>
<dbReference type="Pfam" id="PF03828">
    <property type="entry name" value="PAP_assoc"/>
    <property type="match status" value="2"/>
</dbReference>
<feature type="region of interest" description="Disordered" evidence="18">
    <location>
        <begin position="1"/>
        <end position="186"/>
    </location>
</feature>
<dbReference type="InterPro" id="IPR002058">
    <property type="entry name" value="PAP_assoc"/>
</dbReference>
<comment type="cofactor">
    <cofactor evidence="1">
        <name>Mn(2+)</name>
        <dbReference type="ChEBI" id="CHEBI:29035"/>
    </cofactor>
</comment>
<evidence type="ECO:0000256" key="16">
    <source>
        <dbReference type="ARBA" id="ARBA00049105"/>
    </source>
</evidence>
<evidence type="ECO:0000313" key="21">
    <source>
        <dbReference type="Proteomes" id="UP000694620"/>
    </source>
</evidence>
<feature type="compositionally biased region" description="Basic and acidic residues" evidence="18">
    <location>
        <begin position="86"/>
        <end position="137"/>
    </location>
</feature>
<dbReference type="EC" id="2.7.7.52" evidence="5"/>
<evidence type="ECO:0000313" key="20">
    <source>
        <dbReference type="Ensembl" id="ENSECRP00000026821.1"/>
    </source>
</evidence>
<evidence type="ECO:0000256" key="18">
    <source>
        <dbReference type="SAM" id="MobiDB-lite"/>
    </source>
</evidence>
<protein>
    <recommendedName>
        <fullName evidence="5">RNA uridylyltransferase</fullName>
        <ecNumber evidence="5">2.7.7.52</ecNumber>
    </recommendedName>
</protein>
<evidence type="ECO:0000256" key="12">
    <source>
        <dbReference type="ARBA" id="ARBA00022771"/>
    </source>
</evidence>
<evidence type="ECO:0000256" key="3">
    <source>
        <dbReference type="ARBA" id="ARBA00004496"/>
    </source>
</evidence>
<dbReference type="InterPro" id="IPR001878">
    <property type="entry name" value="Znf_CCHC"/>
</dbReference>
<dbReference type="GO" id="GO:0008270">
    <property type="term" value="F:zinc ion binding"/>
    <property type="evidence" value="ECO:0007669"/>
    <property type="project" value="UniProtKB-KW"/>
</dbReference>
<reference evidence="20" key="1">
    <citation type="submission" date="2025-08" db="UniProtKB">
        <authorList>
            <consortium name="Ensembl"/>
        </authorList>
    </citation>
    <scope>IDENTIFICATION</scope>
</reference>
<comment type="catalytic activity">
    <reaction evidence="16">
        <text>RNA(n) + UTP = RNA(n)-3'-uridine ribonucleotide + diphosphate</text>
        <dbReference type="Rhea" id="RHEA:14785"/>
        <dbReference type="Rhea" id="RHEA-COMP:14527"/>
        <dbReference type="Rhea" id="RHEA-COMP:17348"/>
        <dbReference type="ChEBI" id="CHEBI:33019"/>
        <dbReference type="ChEBI" id="CHEBI:46398"/>
        <dbReference type="ChEBI" id="CHEBI:140395"/>
        <dbReference type="ChEBI" id="CHEBI:173116"/>
        <dbReference type="EC" id="2.7.7.52"/>
    </reaction>
</comment>
<evidence type="ECO:0000256" key="1">
    <source>
        <dbReference type="ARBA" id="ARBA00001936"/>
    </source>
</evidence>
<gene>
    <name evidence="20" type="primary">TUT7</name>
</gene>
<evidence type="ECO:0000256" key="2">
    <source>
        <dbReference type="ARBA" id="ARBA00001946"/>
    </source>
</evidence>
<dbReference type="SUPFAM" id="SSF57756">
    <property type="entry name" value="Retrovirus zinc finger-like domains"/>
    <property type="match status" value="1"/>
</dbReference>
<keyword evidence="6" id="KW-0963">Cytoplasm</keyword>
<evidence type="ECO:0000256" key="17">
    <source>
        <dbReference type="PROSITE-ProRule" id="PRU00047"/>
    </source>
</evidence>
<sequence>MEDSGKHKSQFSKHSKERGNAADEAESWRSPAHQDFCGEWGHKADKSSNWKSSQNNEGTSPRKGGHSHGWSPSGFKKLSHNPRMRQHNDIREGFRKFPTPEDHYKREGNWRDPSNFKEYERERKDSIQGTNEADKYPDGNSRGKRNVKRQLHRDLVNEGESSENSGKKNKSKQWKRHNVDRDDDGIDIPVIDESALSEKELLGLHQAEERLGKDKIFRLKRHPRNCPNAKYSCTLCEVLIDSISLAHRHIKEKWHKKKIKEKREEELLSSLPFPDTSQIKCIGDAIKKVVDEHGLSHEDVKKRQEIVALMEKTIKCLLPDCSLRVNGSSCSTFGFKDSDINIDIQFPAHMHQPDVLLLVQESLSKSTSFIDLETDFHARVPVVVCKEKESNLLCKVSAGNENAYLTSEHLAALAKLEPCTTPLVVAFRYWAKICHIDRPEEGGLPPYVFALMVIYFLQQRKEPVLPVYLGLWIEGFTMNKLSHFKLSGTDSTNVLWEYSPALEDNTSCSDEFIRRGKASLTFATGHKCEVPIGQLWVELLRFYSLEFNMADYVISIRVKELLNRESKDWPKKRIAIEDPYSVKRNVARTLNSQLMYEYIIHCLKTTYKYFALPQKKQTKPNIRDASDLDQVGNITLTSTSAKSKEIIEEDLNVVLPQINLGKLKLDSNSKTELIGRNQTVVRRLNQQEECDYLIEAQFPFDNPEVNTVHEDSDCVIEEVMEKMDDYKHSSCDTESGNESDSLSDCEDHLNIGTEDGDDFALDDAGQLNNVEDTGSNEEAEDFPEEFVQEKQRCTSGSNNSEDYDEDEDEIAYQRLHLDSTNMEEEENVYTASGDEILSEDEHEQVTLEVLNANQQWGELGRQHQKGPSGNDVVPIITNNISNQNDMGNTLENGPFSAKTAHTDDLFYVFNRFDFTKGKTPTIVCGLCKREGHLKRDCPEDFKKVDLDPLPKMTAKFQRILNQVSFQCYKDFAPDQTEDLAREHILQNLEQFVKKEFEAAKLSLFGSSKNGFGFKQSDLDICMTFKGADTSKGLDCIKIIENLSKLLRSHSGLKNILPITTAKVPIVKFVHVRTGLEGDISLYNTLALHNTRLLATYSKIDERVKYLCYTMKVFAKICDIGDASRGSLSSYAYTLMVLYFLQQRKPPVIPVLQEIYDGKKPPQVLVDGWNVYFYDNLADLKNVWPEYGKNTESVGELWLGLLQFYTEEFDFKEHVICIRRKKLLTTFKKQWTSKYIVIEDPFDLNHNLGAGLSRKSKC</sequence>
<dbReference type="Ensembl" id="ENSECRT00000027383.1">
    <property type="protein sequence ID" value="ENSECRP00000026821.1"/>
    <property type="gene ID" value="ENSECRG00000018109.1"/>
</dbReference>
<dbReference type="GO" id="GO:0050265">
    <property type="term" value="F:RNA uridylyltransferase activity"/>
    <property type="evidence" value="ECO:0007669"/>
    <property type="project" value="UniProtKB-EC"/>
</dbReference>
<dbReference type="GO" id="GO:0031123">
    <property type="term" value="P:RNA 3'-end processing"/>
    <property type="evidence" value="ECO:0007669"/>
    <property type="project" value="TreeGrafter"/>
</dbReference>
<keyword evidence="12 17" id="KW-0863">Zinc-finger</keyword>
<evidence type="ECO:0000256" key="13">
    <source>
        <dbReference type="ARBA" id="ARBA00022833"/>
    </source>
</evidence>
<evidence type="ECO:0000256" key="15">
    <source>
        <dbReference type="ARBA" id="ARBA00023211"/>
    </source>
</evidence>
<evidence type="ECO:0000256" key="6">
    <source>
        <dbReference type="ARBA" id="ARBA00022490"/>
    </source>
</evidence>
<comment type="subcellular location">
    <subcellularLocation>
        <location evidence="3">Cytoplasm</location>
    </subcellularLocation>
</comment>
<dbReference type="Gene3D" id="3.30.460.10">
    <property type="entry name" value="Beta Polymerase, domain 2"/>
    <property type="match status" value="2"/>
</dbReference>
<dbReference type="InterPro" id="IPR045100">
    <property type="entry name" value="TUT4/7_NTP_transf"/>
</dbReference>
<dbReference type="Pfam" id="PF22600">
    <property type="entry name" value="MTPAP-like_central"/>
    <property type="match status" value="1"/>
</dbReference>
<keyword evidence="11" id="KW-0677">Repeat</keyword>
<dbReference type="InterPro" id="IPR036875">
    <property type="entry name" value="Znf_CCHC_sf"/>
</dbReference>
<keyword evidence="21" id="KW-1185">Reference proteome</keyword>
<feature type="compositionally biased region" description="Basic residues" evidence="18">
    <location>
        <begin position="7"/>
        <end position="16"/>
    </location>
</feature>
<dbReference type="Pfam" id="PF19088">
    <property type="entry name" value="TUTase"/>
    <property type="match status" value="1"/>
</dbReference>